<dbReference type="InterPro" id="IPR017850">
    <property type="entry name" value="Alkaline_phosphatase_core_sf"/>
</dbReference>
<sequence>MSIKNISALIFFLLVFVGGVKATNKPKPTNFIIILVDDMGYGDVGYHGALDMVTPNIDKLAAEGTYFTQGYVTCSVCGPSRAGLMSGRYQNKFGINGNFGPNSKGGFPTYQPMLQDMLKEAGYTTGALGKWHFGRAQDEFLPWNRNFDYFYGFLAGGHDYFWADTTYNARKDNWPIHRNSEVVKYKKGDYLTNKINEEAVGFIESNHNEPFFLYVAYNAVHYPWSATEEDLARVDELYEYDHKYRRILAAMTLAIDDGVGAMMETLKKCGIDDNTAIFFLSDNGSPATIAGPTKINTGDFVMSKTNGLRGYKGDTYEGGIRVPFCVKWPGEVPAGKRYNEPVIAIDVAPTITGFLGIDAPATGYDGVNLLPYLNQEKKESPHDYLYWRYQDDYAYREGDWKITWNDQEKVLHMTKDMVMDKSSIKPKLFNVKNDPWERHDLSEAYPEKFNELLEAFHSLDSQMPDRGLFKVPFNRKKQSTK</sequence>
<comment type="similarity">
    <text evidence="1">Belongs to the sulfatase family.</text>
</comment>
<evidence type="ECO:0000313" key="5">
    <source>
        <dbReference type="Proteomes" id="UP000721861"/>
    </source>
</evidence>
<dbReference type="EMBL" id="JAGUCN010000002">
    <property type="protein sequence ID" value="MBS2210285.1"/>
    <property type="molecule type" value="Genomic_DNA"/>
</dbReference>
<feature type="domain" description="Sulfatase N-terminal" evidence="3">
    <location>
        <begin position="30"/>
        <end position="357"/>
    </location>
</feature>
<reference evidence="4 5" key="1">
    <citation type="journal article" date="2014" name="Int. J. Syst. Evol. Microbiol.">
        <title>Carboxylicivirga gen. nov. in the family Marinilabiliaceae with two novel species, Carboxylicivirga mesophila sp. nov. and Carboxylicivirga taeanensis sp. nov., and reclassification of Cytophaga fermentans as Saccharicrinis fermentans gen. nov., comb. nov.</title>
        <authorList>
            <person name="Yang S.H."/>
            <person name="Seo H.S."/>
            <person name="Woo J.H."/>
            <person name="Oh H.M."/>
            <person name="Jang H."/>
            <person name="Lee J.H."/>
            <person name="Kim S.J."/>
            <person name="Kwon K.K."/>
        </authorList>
    </citation>
    <scope>NUCLEOTIDE SEQUENCE [LARGE SCALE GENOMIC DNA]</scope>
    <source>
        <strain evidence="4 5">JCM 18290</strain>
    </source>
</reference>
<dbReference type="PANTHER" id="PTHR42693:SF53">
    <property type="entry name" value="ENDO-4-O-SULFATASE"/>
    <property type="match status" value="1"/>
</dbReference>
<name>A0ABS5K5N9_9BACT</name>
<organism evidence="4 5">
    <name type="scientific">Carboxylicivirga mesophila</name>
    <dbReference type="NCBI Taxonomy" id="1166478"/>
    <lineage>
        <taxon>Bacteria</taxon>
        <taxon>Pseudomonadati</taxon>
        <taxon>Bacteroidota</taxon>
        <taxon>Bacteroidia</taxon>
        <taxon>Marinilabiliales</taxon>
        <taxon>Marinilabiliaceae</taxon>
        <taxon>Carboxylicivirga</taxon>
    </lineage>
</organism>
<dbReference type="InterPro" id="IPR000917">
    <property type="entry name" value="Sulfatase_N"/>
</dbReference>
<gene>
    <name evidence="4" type="ORF">KEM09_02680</name>
</gene>
<evidence type="ECO:0000256" key="2">
    <source>
        <dbReference type="ARBA" id="ARBA00022801"/>
    </source>
</evidence>
<protein>
    <submittedName>
        <fullName evidence="4">Sulfatase-like hydrolase/transferase</fullName>
    </submittedName>
</protein>
<keyword evidence="5" id="KW-1185">Reference proteome</keyword>
<dbReference type="Gene3D" id="3.40.720.10">
    <property type="entry name" value="Alkaline Phosphatase, subunit A"/>
    <property type="match status" value="1"/>
</dbReference>
<dbReference type="Pfam" id="PF00884">
    <property type="entry name" value="Sulfatase"/>
    <property type="match status" value="1"/>
</dbReference>
<evidence type="ECO:0000313" key="4">
    <source>
        <dbReference type="EMBL" id="MBS2210285.1"/>
    </source>
</evidence>
<accession>A0ABS5K5N9</accession>
<dbReference type="Gene3D" id="3.30.1120.10">
    <property type="match status" value="1"/>
</dbReference>
<keyword evidence="2" id="KW-0378">Hydrolase</keyword>
<dbReference type="RefSeq" id="WP_212225124.1">
    <property type="nucleotide sequence ID" value="NZ_JAGUCN010000002.1"/>
</dbReference>
<dbReference type="SUPFAM" id="SSF53649">
    <property type="entry name" value="Alkaline phosphatase-like"/>
    <property type="match status" value="1"/>
</dbReference>
<evidence type="ECO:0000259" key="3">
    <source>
        <dbReference type="Pfam" id="PF00884"/>
    </source>
</evidence>
<dbReference type="Proteomes" id="UP000721861">
    <property type="component" value="Unassembled WGS sequence"/>
</dbReference>
<proteinExistence type="inferred from homology"/>
<dbReference type="PANTHER" id="PTHR42693">
    <property type="entry name" value="ARYLSULFATASE FAMILY MEMBER"/>
    <property type="match status" value="1"/>
</dbReference>
<evidence type="ECO:0000256" key="1">
    <source>
        <dbReference type="ARBA" id="ARBA00008779"/>
    </source>
</evidence>
<dbReference type="InterPro" id="IPR050738">
    <property type="entry name" value="Sulfatase"/>
</dbReference>
<comment type="caution">
    <text evidence="4">The sequence shown here is derived from an EMBL/GenBank/DDBJ whole genome shotgun (WGS) entry which is preliminary data.</text>
</comment>